<gene>
    <name evidence="2" type="ORF">SAMN05192530_101589</name>
</gene>
<dbReference type="AlphaFoldDB" id="A0A1H0D3W7"/>
<keyword evidence="3" id="KW-1185">Reference proteome</keyword>
<dbReference type="SUPFAM" id="SSF55729">
    <property type="entry name" value="Acyl-CoA N-acyltransferases (Nat)"/>
    <property type="match status" value="1"/>
</dbReference>
<feature type="domain" description="N-acetyltransferase" evidence="1">
    <location>
        <begin position="7"/>
        <end position="149"/>
    </location>
</feature>
<protein>
    <submittedName>
        <fullName evidence="2">ElaA protein</fullName>
    </submittedName>
</protein>
<dbReference type="Gene3D" id="3.40.630.30">
    <property type="match status" value="1"/>
</dbReference>
<dbReference type="CDD" id="cd04301">
    <property type="entry name" value="NAT_SF"/>
    <property type="match status" value="1"/>
</dbReference>
<dbReference type="PROSITE" id="PS51186">
    <property type="entry name" value="GNAT"/>
    <property type="match status" value="1"/>
</dbReference>
<dbReference type="InterPro" id="IPR000182">
    <property type="entry name" value="GNAT_dom"/>
</dbReference>
<accession>A0A1H0D3W7</accession>
<name>A0A1H0D3W7_9HYPH</name>
<reference evidence="2 3" key="1">
    <citation type="submission" date="2016-10" db="EMBL/GenBank/DDBJ databases">
        <authorList>
            <person name="de Groot N.N."/>
        </authorList>
    </citation>
    <scope>NUCLEOTIDE SEQUENCE [LARGE SCALE GENOMIC DNA]</scope>
    <source>
        <strain evidence="3">L7-484,KACC 16230,DSM 25025</strain>
    </source>
</reference>
<evidence type="ECO:0000259" key="1">
    <source>
        <dbReference type="PROSITE" id="PS51186"/>
    </source>
</evidence>
<proteinExistence type="predicted"/>
<dbReference type="STRING" id="1166073.SAMN05192530_101589"/>
<dbReference type="EMBL" id="FNIT01000001">
    <property type="protein sequence ID" value="SDN64870.1"/>
    <property type="molecule type" value="Genomic_DNA"/>
</dbReference>
<sequence length="149" mass="16279">MTTSRWAPFAALSGLDVHDMLALRCQVFVVEQRCAFAEIDGRDPDAVHLLLRGEDGRLEGTLRVFAPAGENGAARIGRIATAPHARGRGLGHTMMREALRFCTERFPGSAIDLSAQEHLAAFYGAHGFTAVSASYLEDDILHVDMRRLS</sequence>
<dbReference type="Pfam" id="PF13673">
    <property type="entry name" value="Acetyltransf_10"/>
    <property type="match status" value="1"/>
</dbReference>
<evidence type="ECO:0000313" key="3">
    <source>
        <dbReference type="Proteomes" id="UP000198793"/>
    </source>
</evidence>
<dbReference type="RefSeq" id="WP_244519446.1">
    <property type="nucleotide sequence ID" value="NZ_FNIT01000001.1"/>
</dbReference>
<dbReference type="InterPro" id="IPR016181">
    <property type="entry name" value="Acyl_CoA_acyltransferase"/>
</dbReference>
<dbReference type="Proteomes" id="UP000198793">
    <property type="component" value="Unassembled WGS sequence"/>
</dbReference>
<organism evidence="2 3">
    <name type="scientific">Aureimonas jatrophae</name>
    <dbReference type="NCBI Taxonomy" id="1166073"/>
    <lineage>
        <taxon>Bacteria</taxon>
        <taxon>Pseudomonadati</taxon>
        <taxon>Pseudomonadota</taxon>
        <taxon>Alphaproteobacteria</taxon>
        <taxon>Hyphomicrobiales</taxon>
        <taxon>Aurantimonadaceae</taxon>
        <taxon>Aureimonas</taxon>
    </lineage>
</organism>
<dbReference type="GO" id="GO:0016747">
    <property type="term" value="F:acyltransferase activity, transferring groups other than amino-acyl groups"/>
    <property type="evidence" value="ECO:0007669"/>
    <property type="project" value="InterPro"/>
</dbReference>
<evidence type="ECO:0000313" key="2">
    <source>
        <dbReference type="EMBL" id="SDN64870.1"/>
    </source>
</evidence>